<comment type="caution">
    <text evidence="1">The sequence shown here is derived from an EMBL/GenBank/DDBJ whole genome shotgun (WGS) entry which is preliminary data.</text>
</comment>
<gene>
    <name evidence="1" type="ORF">S06H3_04381</name>
</gene>
<reference evidence="1" key="1">
    <citation type="journal article" date="2014" name="Front. Microbiol.">
        <title>High frequency of phylogenetically diverse reductive dehalogenase-homologous genes in deep subseafloor sedimentary metagenomes.</title>
        <authorList>
            <person name="Kawai M."/>
            <person name="Futagami T."/>
            <person name="Toyoda A."/>
            <person name="Takaki Y."/>
            <person name="Nishi S."/>
            <person name="Hori S."/>
            <person name="Arai W."/>
            <person name="Tsubouchi T."/>
            <person name="Morono Y."/>
            <person name="Uchiyama I."/>
            <person name="Ito T."/>
            <person name="Fujiyama A."/>
            <person name="Inagaki F."/>
            <person name="Takami H."/>
        </authorList>
    </citation>
    <scope>NUCLEOTIDE SEQUENCE</scope>
    <source>
        <strain evidence="1">Expedition CK06-06</strain>
    </source>
</reference>
<organism evidence="1">
    <name type="scientific">marine sediment metagenome</name>
    <dbReference type="NCBI Taxonomy" id="412755"/>
    <lineage>
        <taxon>unclassified sequences</taxon>
        <taxon>metagenomes</taxon>
        <taxon>ecological metagenomes</taxon>
    </lineage>
</organism>
<accession>X1JRC2</accession>
<evidence type="ECO:0000313" key="1">
    <source>
        <dbReference type="EMBL" id="GAH97296.1"/>
    </source>
</evidence>
<proteinExistence type="predicted"/>
<feature type="non-terminal residue" evidence="1">
    <location>
        <position position="1"/>
    </location>
</feature>
<dbReference type="AlphaFoldDB" id="X1JRC2"/>
<protein>
    <submittedName>
        <fullName evidence="1">Uncharacterized protein</fullName>
    </submittedName>
</protein>
<name>X1JRC2_9ZZZZ</name>
<dbReference type="EMBL" id="BARV01001530">
    <property type="protein sequence ID" value="GAH97296.1"/>
    <property type="molecule type" value="Genomic_DNA"/>
</dbReference>
<sequence length="34" mass="4071">DQNRAESTLMFTAELLRIVYEMEHLAKQYTPEIE</sequence>